<sequence length="467" mass="51557">MTYSLGGTGYNTEFDYLGAVTATITYEDGDTDTASINIMQDSDGRVFVIRNSTWTDGTSDLYAKPIESITPTAHDADYGGFNINRATIVEQPDNFVLLTDAVWDGTSQLVPQLSPTSFNVNGLDTTGTTTAVAESTTGTFINGNGGTFYDTSGAGAGGAEDIYKVEDSATLTGSQDIYSLAVRTTEATITLLNGKVFTNQTVQLRALQDGTVLLDLLDADLVDYNVRSEIARIDLTTQQYTNYVGDNPLALDAAYAPVCYVTGSRILTDRGWRKVETLGIGTKVWTLDGGYQQIRWLGYSRPQEGNGRDCYGITLPDSLHEQLWVSQQHRVLCDLEGEEVLIPAKKLSDLMPMERRTLREEDHFWHILLPRHHIIRANGILAESFFPGPTARDMLGEEVWRGLRRAMPEGGYPTELARREIRRNPEIKAIRTSRQQISLARVRGTSAPPFAAQIVWGKRSSLTPTYN</sequence>
<reference evidence="2 3" key="1">
    <citation type="submission" date="2019-06" db="EMBL/GenBank/DDBJ databases">
        <title>Paenimaribius caenipelagi gen. nov., sp. nov., isolated from a tidal flat.</title>
        <authorList>
            <person name="Yoon J.-H."/>
        </authorList>
    </citation>
    <scope>NUCLEOTIDE SEQUENCE [LARGE SCALE GENOMIC DNA]</scope>
    <source>
        <strain evidence="2 3">JBTF-M29</strain>
    </source>
</reference>
<dbReference type="Proteomes" id="UP000318590">
    <property type="component" value="Unassembled WGS sequence"/>
</dbReference>
<dbReference type="InterPro" id="IPR028992">
    <property type="entry name" value="Hedgehog/Intein_dom"/>
</dbReference>
<accession>A0A547Q9V9</accession>
<dbReference type="InterPro" id="IPR036844">
    <property type="entry name" value="Hint_dom_sf"/>
</dbReference>
<evidence type="ECO:0000313" key="3">
    <source>
        <dbReference type="Proteomes" id="UP000318590"/>
    </source>
</evidence>
<proteinExistence type="predicted"/>
<keyword evidence="3" id="KW-1185">Reference proteome</keyword>
<organism evidence="2 3">
    <name type="scientific">Palleronia caenipelagi</name>
    <dbReference type="NCBI Taxonomy" id="2489174"/>
    <lineage>
        <taxon>Bacteria</taxon>
        <taxon>Pseudomonadati</taxon>
        <taxon>Pseudomonadota</taxon>
        <taxon>Alphaproteobacteria</taxon>
        <taxon>Rhodobacterales</taxon>
        <taxon>Roseobacteraceae</taxon>
        <taxon>Palleronia</taxon>
    </lineage>
</organism>
<dbReference type="RefSeq" id="WP_142832958.1">
    <property type="nucleotide sequence ID" value="NZ_VFSV01000002.1"/>
</dbReference>
<gene>
    <name evidence="2" type="ORF">FEV53_01010</name>
</gene>
<feature type="domain" description="Hedgehog/Intein (Hint)" evidence="1">
    <location>
        <begin position="258"/>
        <end position="388"/>
    </location>
</feature>
<comment type="caution">
    <text evidence="2">The sequence shown here is derived from an EMBL/GenBank/DDBJ whole genome shotgun (WGS) entry which is preliminary data.</text>
</comment>
<dbReference type="SUPFAM" id="SSF51294">
    <property type="entry name" value="Hedgehog/intein (Hint) domain"/>
    <property type="match status" value="1"/>
</dbReference>
<evidence type="ECO:0000313" key="2">
    <source>
        <dbReference type="EMBL" id="TRD23168.1"/>
    </source>
</evidence>
<dbReference type="AlphaFoldDB" id="A0A547Q9V9"/>
<protein>
    <recommendedName>
        <fullName evidence="1">Hedgehog/Intein (Hint) domain-containing protein</fullName>
    </recommendedName>
</protein>
<evidence type="ECO:0000259" key="1">
    <source>
        <dbReference type="Pfam" id="PF13403"/>
    </source>
</evidence>
<dbReference type="Gene3D" id="2.170.16.10">
    <property type="entry name" value="Hedgehog/Intein (Hint) domain"/>
    <property type="match status" value="1"/>
</dbReference>
<dbReference type="Pfam" id="PF13403">
    <property type="entry name" value="Hint_2"/>
    <property type="match status" value="1"/>
</dbReference>
<dbReference type="EMBL" id="VFSV01000002">
    <property type="protein sequence ID" value="TRD23168.1"/>
    <property type="molecule type" value="Genomic_DNA"/>
</dbReference>
<name>A0A547Q9V9_9RHOB</name>
<dbReference type="OrthoDB" id="6305173at2"/>